<protein>
    <submittedName>
        <fullName evidence="1">Uncharacterized protein</fullName>
    </submittedName>
</protein>
<feature type="non-terminal residue" evidence="1">
    <location>
        <position position="1"/>
    </location>
</feature>
<dbReference type="EMBL" id="LAZR01022308">
    <property type="protein sequence ID" value="KKL82317.1"/>
    <property type="molecule type" value="Genomic_DNA"/>
</dbReference>
<gene>
    <name evidence="1" type="ORF">LCGC14_1986010</name>
</gene>
<accession>A0A0F9I4M3</accession>
<evidence type="ECO:0000313" key="1">
    <source>
        <dbReference type="EMBL" id="KKL82317.1"/>
    </source>
</evidence>
<name>A0A0F9I4M3_9ZZZZ</name>
<sequence>QEALEIVGVAYQESNAQGIDVFRTLGFIVAESRGQKRPSVTWERVG</sequence>
<proteinExistence type="predicted"/>
<organism evidence="1">
    <name type="scientific">marine sediment metagenome</name>
    <dbReference type="NCBI Taxonomy" id="412755"/>
    <lineage>
        <taxon>unclassified sequences</taxon>
        <taxon>metagenomes</taxon>
        <taxon>ecological metagenomes</taxon>
    </lineage>
</organism>
<reference evidence="1" key="1">
    <citation type="journal article" date="2015" name="Nature">
        <title>Complex archaea that bridge the gap between prokaryotes and eukaryotes.</title>
        <authorList>
            <person name="Spang A."/>
            <person name="Saw J.H."/>
            <person name="Jorgensen S.L."/>
            <person name="Zaremba-Niedzwiedzka K."/>
            <person name="Martijn J."/>
            <person name="Lind A.E."/>
            <person name="van Eijk R."/>
            <person name="Schleper C."/>
            <person name="Guy L."/>
            <person name="Ettema T.J."/>
        </authorList>
    </citation>
    <scope>NUCLEOTIDE SEQUENCE</scope>
</reference>
<dbReference type="AlphaFoldDB" id="A0A0F9I4M3"/>
<comment type="caution">
    <text evidence="1">The sequence shown here is derived from an EMBL/GenBank/DDBJ whole genome shotgun (WGS) entry which is preliminary data.</text>
</comment>